<dbReference type="InterPro" id="IPR050073">
    <property type="entry name" value="2-IPM_HCS-like"/>
</dbReference>
<accession>A0A0E2BIH4</accession>
<dbReference type="GO" id="GO:0003852">
    <property type="term" value="F:2-isopropylmalate synthase activity"/>
    <property type="evidence" value="ECO:0007669"/>
    <property type="project" value="UniProtKB-EC"/>
</dbReference>
<dbReference type="InterPro" id="IPR013785">
    <property type="entry name" value="Aldolase_TIM"/>
</dbReference>
<evidence type="ECO:0000256" key="4">
    <source>
        <dbReference type="ARBA" id="ARBA00022679"/>
    </source>
</evidence>
<dbReference type="InterPro" id="IPR054692">
    <property type="entry name" value="LeuA-like_post-cat"/>
</dbReference>
<comment type="similarity">
    <text evidence="7">Belongs to the alpha-IPM synthase/homocitrate synthase family.</text>
</comment>
<feature type="domain" description="Pyruvate carboxyltransferase" evidence="9">
    <location>
        <begin position="66"/>
        <end position="328"/>
    </location>
</feature>
<dbReference type="NCBIfam" id="NF042434">
    <property type="entry name" value="IPMS_Lepto"/>
    <property type="match status" value="1"/>
</dbReference>
<name>A0A0E2BIH4_9LEPT</name>
<dbReference type="Gene3D" id="3.20.20.70">
    <property type="entry name" value="Aldolase class I"/>
    <property type="match status" value="1"/>
</dbReference>
<gene>
    <name evidence="10" type="ORF">LEP1GSC179_2325</name>
</gene>
<dbReference type="PANTHER" id="PTHR10277:SF9">
    <property type="entry name" value="2-ISOPROPYLMALATE SYNTHASE 1, CHLOROPLASTIC-RELATED"/>
    <property type="match status" value="1"/>
</dbReference>
<dbReference type="RefSeq" id="WP_004484421.1">
    <property type="nucleotide sequence ID" value="NZ_AHON02000019.1"/>
</dbReference>
<evidence type="ECO:0000313" key="11">
    <source>
        <dbReference type="Proteomes" id="UP000006329"/>
    </source>
</evidence>
<dbReference type="InterPro" id="IPR000891">
    <property type="entry name" value="PYR_CT"/>
</dbReference>
<dbReference type="Proteomes" id="UP000006329">
    <property type="component" value="Unassembled WGS sequence"/>
</dbReference>
<sequence length="460" mass="50827">MGFFISGEFSSSEPAPGSDRQKEKPMTQDTEPGTTQAVRNLTTSRTTKGTQSFTEILHNPLPKHPPFFMDVTLRDGNQALRKPWDLDQKETIFKQLLKLGVQGIEVGFASSNSQEFETCSRLSSIAPDNVVISSLSRAVEKEIGISWKAIRHASKPRIHIVYPISDFTIRNVLKLSPEKVLEKISESVSFAKSLVGSKGEVQFSGEHFGDSLENLDFAAEAFRTALNYGADIVNLPNTVERYRPWLFVSMVKAVANMLPENAKISVHTHNDLGMATATTVESYFSGAIQLETALNGLGERAGNTNTYEVAIALHNCGVDVPLNLSAIYETSRLVSYLSDIPIYEKAPLIGEDVISHRSGIHQDGVAKTRHLSKGAYRAFDATLIGRPEGDRIEFTNQSGRSAIFCILKDAGEDITLEQAEKLQPILKRISEDSGRGELTLNEIQLVWNKMKKIPRKTTSE</sequence>
<dbReference type="PROSITE" id="PS00816">
    <property type="entry name" value="AIPM_HOMOCIT_SYNTH_2"/>
    <property type="match status" value="1"/>
</dbReference>
<keyword evidence="4 7" id="KW-0808">Transferase</keyword>
<evidence type="ECO:0000313" key="10">
    <source>
        <dbReference type="EMBL" id="EKO35118.1"/>
    </source>
</evidence>
<feature type="region of interest" description="Disordered" evidence="8">
    <location>
        <begin position="1"/>
        <end position="34"/>
    </location>
</feature>
<dbReference type="PANTHER" id="PTHR10277">
    <property type="entry name" value="HOMOCITRATE SYNTHASE-RELATED"/>
    <property type="match status" value="1"/>
</dbReference>
<feature type="compositionally biased region" description="Low complexity" evidence="8">
    <location>
        <begin position="1"/>
        <end position="13"/>
    </location>
</feature>
<reference evidence="10" key="1">
    <citation type="submission" date="2012-10" db="EMBL/GenBank/DDBJ databases">
        <authorList>
            <person name="Harkins D.M."/>
            <person name="Durkin A.S."/>
            <person name="Brinkac L.M."/>
            <person name="Haft D.H."/>
            <person name="Selengut J.D."/>
            <person name="Sanka R."/>
            <person name="DePew J."/>
            <person name="Purushe J."/>
            <person name="Matthias M.A."/>
            <person name="Vinetz J.M."/>
            <person name="Sutton G.G."/>
            <person name="Nierman W.C."/>
            <person name="Fouts D.E."/>
        </authorList>
    </citation>
    <scope>NUCLEOTIDE SEQUENCE [LARGE SCALE GENOMIC DNA]</scope>
    <source>
        <strain evidence="10">MOR084</strain>
    </source>
</reference>
<evidence type="ECO:0000256" key="3">
    <source>
        <dbReference type="ARBA" id="ARBA00022605"/>
    </source>
</evidence>
<proteinExistence type="inferred from homology"/>
<dbReference type="AlphaFoldDB" id="A0A0E2BIH4"/>
<organism evidence="10 11">
    <name type="scientific">Leptospira santarosai str. MOR084</name>
    <dbReference type="NCBI Taxonomy" id="1049984"/>
    <lineage>
        <taxon>Bacteria</taxon>
        <taxon>Pseudomonadati</taxon>
        <taxon>Spirochaetota</taxon>
        <taxon>Spirochaetia</taxon>
        <taxon>Leptospirales</taxon>
        <taxon>Leptospiraceae</taxon>
        <taxon>Leptospira</taxon>
    </lineage>
</organism>
<protein>
    <recommendedName>
        <fullName evidence="2">2-isopropylmalate synthase</fullName>
        <ecNumber evidence="2">2.3.3.13</ecNumber>
    </recommendedName>
</protein>
<dbReference type="GO" id="GO:0009098">
    <property type="term" value="P:L-leucine biosynthetic process"/>
    <property type="evidence" value="ECO:0007669"/>
    <property type="project" value="TreeGrafter"/>
</dbReference>
<dbReference type="InterPro" id="IPR054901">
    <property type="entry name" value="IPMS_Lepto"/>
</dbReference>
<dbReference type="FunFam" id="3.20.20.70:FF:000399">
    <property type="entry name" value="Homocitrate synthase"/>
    <property type="match status" value="1"/>
</dbReference>
<evidence type="ECO:0000256" key="2">
    <source>
        <dbReference type="ARBA" id="ARBA00012973"/>
    </source>
</evidence>
<keyword evidence="6" id="KW-0100">Branched-chain amino acid biosynthesis</keyword>
<dbReference type="PROSITE" id="PS00815">
    <property type="entry name" value="AIPM_HOMOCIT_SYNTH_1"/>
    <property type="match status" value="1"/>
</dbReference>
<dbReference type="PROSITE" id="PS50991">
    <property type="entry name" value="PYR_CT"/>
    <property type="match status" value="1"/>
</dbReference>
<dbReference type="SUPFAM" id="SSF51569">
    <property type="entry name" value="Aldolase"/>
    <property type="match status" value="1"/>
</dbReference>
<evidence type="ECO:0000256" key="5">
    <source>
        <dbReference type="ARBA" id="ARBA00023211"/>
    </source>
</evidence>
<comment type="caution">
    <text evidence="10">The sequence shown here is derived from an EMBL/GenBank/DDBJ whole genome shotgun (WGS) entry which is preliminary data.</text>
</comment>
<dbReference type="EC" id="2.3.3.13" evidence="2"/>
<keyword evidence="3" id="KW-0028">Amino-acid biosynthesis</keyword>
<comment type="pathway">
    <text evidence="1">Amino-acid biosynthesis; L-leucine biosynthesis; L-leucine from 3-methyl-2-oxobutanoate: step 1/4.</text>
</comment>
<keyword evidence="11" id="KW-1185">Reference proteome</keyword>
<keyword evidence="5" id="KW-0464">Manganese</keyword>
<dbReference type="InterPro" id="IPR002034">
    <property type="entry name" value="AIPM/Hcit_synth_CS"/>
</dbReference>
<evidence type="ECO:0000256" key="6">
    <source>
        <dbReference type="ARBA" id="ARBA00023304"/>
    </source>
</evidence>
<evidence type="ECO:0000256" key="7">
    <source>
        <dbReference type="RuleBase" id="RU003523"/>
    </source>
</evidence>
<evidence type="ECO:0000259" key="9">
    <source>
        <dbReference type="PROSITE" id="PS50991"/>
    </source>
</evidence>
<dbReference type="EMBL" id="AHON02000019">
    <property type="protein sequence ID" value="EKO35118.1"/>
    <property type="molecule type" value="Genomic_DNA"/>
</dbReference>
<dbReference type="Pfam" id="PF22615">
    <property type="entry name" value="IPMS_D2"/>
    <property type="match status" value="1"/>
</dbReference>
<dbReference type="Pfam" id="PF00682">
    <property type="entry name" value="HMGL-like"/>
    <property type="match status" value="1"/>
</dbReference>
<evidence type="ECO:0000256" key="8">
    <source>
        <dbReference type="SAM" id="MobiDB-lite"/>
    </source>
</evidence>
<evidence type="ECO:0000256" key="1">
    <source>
        <dbReference type="ARBA" id="ARBA00004689"/>
    </source>
</evidence>